<feature type="transmembrane region" description="Helical" evidence="1">
    <location>
        <begin position="85"/>
        <end position="118"/>
    </location>
</feature>
<dbReference type="Proteomes" id="UP000724672">
    <property type="component" value="Unassembled WGS sequence"/>
</dbReference>
<dbReference type="PANTHER" id="PTHR39165:SF1">
    <property type="entry name" value="DUF456 DOMAIN-CONTAINING PROTEIN"/>
    <property type="match status" value="1"/>
</dbReference>
<keyword evidence="3" id="KW-1185">Reference proteome</keyword>
<evidence type="ECO:0000313" key="2">
    <source>
        <dbReference type="EMBL" id="MBS4537803.1"/>
    </source>
</evidence>
<keyword evidence="1" id="KW-1133">Transmembrane helix</keyword>
<dbReference type="RefSeq" id="WP_203365730.1">
    <property type="nucleotide sequence ID" value="NZ_WSFT01000021.1"/>
</dbReference>
<keyword evidence="1" id="KW-0472">Membrane</keyword>
<reference evidence="2" key="1">
    <citation type="submission" date="2019-12" db="EMBL/GenBank/DDBJ databases">
        <title>Clostridiaceae gen. nov. sp. nov., isolated from sediment in Xinjiang, China.</title>
        <authorList>
            <person name="Zhang R."/>
        </authorList>
    </citation>
    <scope>NUCLEOTIDE SEQUENCE</scope>
    <source>
        <strain evidence="2">D2Q-11</strain>
    </source>
</reference>
<comment type="caution">
    <text evidence="2">The sequence shown here is derived from an EMBL/GenBank/DDBJ whole genome shotgun (WGS) entry which is preliminary data.</text>
</comment>
<dbReference type="Pfam" id="PF04306">
    <property type="entry name" value="DUF456"/>
    <property type="match status" value="1"/>
</dbReference>
<dbReference type="AlphaFoldDB" id="A0A942Z807"/>
<organism evidence="2 3">
    <name type="scientific">Anaeromonas frigoriresistens</name>
    <dbReference type="NCBI Taxonomy" id="2683708"/>
    <lineage>
        <taxon>Bacteria</taxon>
        <taxon>Bacillati</taxon>
        <taxon>Bacillota</taxon>
        <taxon>Tissierellia</taxon>
        <taxon>Tissierellales</taxon>
        <taxon>Thermohalobacteraceae</taxon>
        <taxon>Anaeromonas</taxon>
    </lineage>
</organism>
<feature type="transmembrane region" description="Helical" evidence="1">
    <location>
        <begin position="130"/>
        <end position="156"/>
    </location>
</feature>
<gene>
    <name evidence="2" type="ORF">GOQ27_04980</name>
</gene>
<proteinExistence type="predicted"/>
<keyword evidence="1" id="KW-0812">Transmembrane</keyword>
<evidence type="ECO:0000313" key="3">
    <source>
        <dbReference type="Proteomes" id="UP000724672"/>
    </source>
</evidence>
<dbReference type="PANTHER" id="PTHR39165">
    <property type="entry name" value="IG HYPOTHETICAL 17883"/>
    <property type="match status" value="1"/>
</dbReference>
<protein>
    <submittedName>
        <fullName evidence="2">DUF456 domain-containing protein</fullName>
    </submittedName>
</protein>
<sequence>MNIILVIISLIIMFIGFIGTFLPAIPGPGLIFFTGLFYGIITGFEHIAVITIVILGILAILTIILDNVTSLITTKKVGASKYGIIGAIVGGIIGFLSLSFIGLIIGQFIGAIVGELLIKKQFKDSFKVGIATFIGYLIGVVLNSTIALIMIVIFVFDVII</sequence>
<dbReference type="InterPro" id="IPR007403">
    <property type="entry name" value="DUF456"/>
</dbReference>
<dbReference type="EMBL" id="WSFT01000021">
    <property type="protein sequence ID" value="MBS4537803.1"/>
    <property type="molecule type" value="Genomic_DNA"/>
</dbReference>
<feature type="transmembrane region" description="Helical" evidence="1">
    <location>
        <begin position="6"/>
        <end position="25"/>
    </location>
</feature>
<evidence type="ECO:0000256" key="1">
    <source>
        <dbReference type="SAM" id="Phobius"/>
    </source>
</evidence>
<feature type="transmembrane region" description="Helical" evidence="1">
    <location>
        <begin position="37"/>
        <end position="65"/>
    </location>
</feature>
<accession>A0A942Z807</accession>
<name>A0A942Z807_9FIRM</name>